<dbReference type="PANTHER" id="PTHR46517:SF1">
    <property type="entry name" value="FRUCTOSE-2,6-BISPHOSPHATASE TIGAR"/>
    <property type="match status" value="1"/>
</dbReference>
<evidence type="ECO:0000313" key="5">
    <source>
        <dbReference type="EMBL" id="EIW74052.1"/>
    </source>
</evidence>
<feature type="active site" description="Proton donor/acceptor" evidence="2">
    <location>
        <position position="85"/>
    </location>
</feature>
<evidence type="ECO:0000313" key="6">
    <source>
        <dbReference type="Proteomes" id="UP000053558"/>
    </source>
</evidence>
<dbReference type="Gene3D" id="3.40.50.1240">
    <property type="entry name" value="Phosphoglycerate mutase-like"/>
    <property type="match status" value="1"/>
</dbReference>
<feature type="region of interest" description="Disordered" evidence="4">
    <location>
        <begin position="264"/>
        <end position="297"/>
    </location>
</feature>
<organism evidence="5 6">
    <name type="scientific">Coniophora puteana (strain RWD-64-598)</name>
    <name type="common">Brown rot fungus</name>
    <dbReference type="NCBI Taxonomy" id="741705"/>
    <lineage>
        <taxon>Eukaryota</taxon>
        <taxon>Fungi</taxon>
        <taxon>Dikarya</taxon>
        <taxon>Basidiomycota</taxon>
        <taxon>Agaricomycotina</taxon>
        <taxon>Agaricomycetes</taxon>
        <taxon>Agaricomycetidae</taxon>
        <taxon>Boletales</taxon>
        <taxon>Coniophorineae</taxon>
        <taxon>Coniophoraceae</taxon>
        <taxon>Coniophora</taxon>
    </lineage>
</organism>
<keyword evidence="6" id="KW-1185">Reference proteome</keyword>
<dbReference type="InterPro" id="IPR051695">
    <property type="entry name" value="Phosphoglycerate_Mutase"/>
</dbReference>
<accession>R7SE77</accession>
<dbReference type="OrthoDB" id="354304at2759"/>
<dbReference type="PANTHER" id="PTHR46517">
    <property type="entry name" value="FRUCTOSE-2,6-BISPHOSPHATASE TIGAR"/>
    <property type="match status" value="1"/>
</dbReference>
<dbReference type="GO" id="GO:0005829">
    <property type="term" value="C:cytosol"/>
    <property type="evidence" value="ECO:0007669"/>
    <property type="project" value="TreeGrafter"/>
</dbReference>
<dbReference type="eggNOG" id="KOG0235">
    <property type="taxonomic scope" value="Eukaryota"/>
</dbReference>
<dbReference type="Proteomes" id="UP000053558">
    <property type="component" value="Unassembled WGS sequence"/>
</dbReference>
<dbReference type="InterPro" id="IPR029033">
    <property type="entry name" value="His_PPase_superfam"/>
</dbReference>
<feature type="active site" description="Tele-phosphohistidine intermediate" evidence="2">
    <location>
        <position position="9"/>
    </location>
</feature>
<dbReference type="SUPFAM" id="SSF53254">
    <property type="entry name" value="Phosphoglycerate mutase-like"/>
    <property type="match status" value="1"/>
</dbReference>
<feature type="binding site" evidence="3">
    <location>
        <begin position="8"/>
        <end position="15"/>
    </location>
    <ligand>
        <name>substrate</name>
    </ligand>
</feature>
<dbReference type="EMBL" id="JH711595">
    <property type="protein sequence ID" value="EIW74052.1"/>
    <property type="molecule type" value="Genomic_DNA"/>
</dbReference>
<feature type="binding site" evidence="3">
    <location>
        <position position="58"/>
    </location>
    <ligand>
        <name>substrate</name>
    </ligand>
</feature>
<protein>
    <submittedName>
        <fullName evidence="5">Phosphoglycerate mutase</fullName>
    </submittedName>
</protein>
<dbReference type="GO" id="GO:0045820">
    <property type="term" value="P:negative regulation of glycolytic process"/>
    <property type="evidence" value="ECO:0007669"/>
    <property type="project" value="TreeGrafter"/>
</dbReference>
<dbReference type="GeneID" id="19200479"/>
<name>R7SE77_CONPW</name>
<dbReference type="KEGG" id="cput:CONPUDRAFT_133438"/>
<dbReference type="CDD" id="cd07067">
    <property type="entry name" value="HP_PGM_like"/>
    <property type="match status" value="1"/>
</dbReference>
<evidence type="ECO:0000256" key="3">
    <source>
        <dbReference type="PIRSR" id="PIRSR613078-2"/>
    </source>
</evidence>
<gene>
    <name evidence="5" type="ORF">CONPUDRAFT_133438</name>
</gene>
<dbReference type="Pfam" id="PF00300">
    <property type="entry name" value="His_Phos_1"/>
    <property type="match status" value="1"/>
</dbReference>
<reference evidence="6" key="1">
    <citation type="journal article" date="2012" name="Science">
        <title>The Paleozoic origin of enzymatic lignin decomposition reconstructed from 31 fungal genomes.</title>
        <authorList>
            <person name="Floudas D."/>
            <person name="Binder M."/>
            <person name="Riley R."/>
            <person name="Barry K."/>
            <person name="Blanchette R.A."/>
            <person name="Henrissat B."/>
            <person name="Martinez A.T."/>
            <person name="Otillar R."/>
            <person name="Spatafora J.W."/>
            <person name="Yadav J.S."/>
            <person name="Aerts A."/>
            <person name="Benoit I."/>
            <person name="Boyd A."/>
            <person name="Carlson A."/>
            <person name="Copeland A."/>
            <person name="Coutinho P.M."/>
            <person name="de Vries R.P."/>
            <person name="Ferreira P."/>
            <person name="Findley K."/>
            <person name="Foster B."/>
            <person name="Gaskell J."/>
            <person name="Glotzer D."/>
            <person name="Gorecki P."/>
            <person name="Heitman J."/>
            <person name="Hesse C."/>
            <person name="Hori C."/>
            <person name="Igarashi K."/>
            <person name="Jurgens J.A."/>
            <person name="Kallen N."/>
            <person name="Kersten P."/>
            <person name="Kohler A."/>
            <person name="Kuees U."/>
            <person name="Kumar T.K.A."/>
            <person name="Kuo A."/>
            <person name="LaButti K."/>
            <person name="Larrondo L.F."/>
            <person name="Lindquist E."/>
            <person name="Ling A."/>
            <person name="Lombard V."/>
            <person name="Lucas S."/>
            <person name="Lundell T."/>
            <person name="Martin R."/>
            <person name="McLaughlin D.J."/>
            <person name="Morgenstern I."/>
            <person name="Morin E."/>
            <person name="Murat C."/>
            <person name="Nagy L.G."/>
            <person name="Nolan M."/>
            <person name="Ohm R.A."/>
            <person name="Patyshakuliyeva A."/>
            <person name="Rokas A."/>
            <person name="Ruiz-Duenas F.J."/>
            <person name="Sabat G."/>
            <person name="Salamov A."/>
            <person name="Samejima M."/>
            <person name="Schmutz J."/>
            <person name="Slot J.C."/>
            <person name="St John F."/>
            <person name="Stenlid J."/>
            <person name="Sun H."/>
            <person name="Sun S."/>
            <person name="Syed K."/>
            <person name="Tsang A."/>
            <person name="Wiebenga A."/>
            <person name="Young D."/>
            <person name="Pisabarro A."/>
            <person name="Eastwood D.C."/>
            <person name="Martin F."/>
            <person name="Cullen D."/>
            <person name="Grigoriev I.V."/>
            <person name="Hibbett D.S."/>
        </authorList>
    </citation>
    <scope>NUCLEOTIDE SEQUENCE [LARGE SCALE GENOMIC DNA]</scope>
    <source>
        <strain evidence="6">RWD-64-598 SS2</strain>
    </source>
</reference>
<keyword evidence="1" id="KW-0378">Hydrolase</keyword>
<dbReference type="GO" id="GO:0043456">
    <property type="term" value="P:regulation of pentose-phosphate shunt"/>
    <property type="evidence" value="ECO:0007669"/>
    <property type="project" value="TreeGrafter"/>
</dbReference>
<evidence type="ECO:0000256" key="2">
    <source>
        <dbReference type="PIRSR" id="PIRSR613078-1"/>
    </source>
</evidence>
<dbReference type="InterPro" id="IPR013078">
    <property type="entry name" value="His_Pase_superF_clade-1"/>
</dbReference>
<sequence>MLTVTFVRHGESTDNLKGIWAGWKDAPLCNHGMNQAHALGESFADTRLTAIFASPLKRAFTTAQALHDAQPEPQPPLKTSLNLREQHFGVAEGKPWTFHREKGKTVEEMYAEDIWPVAVTQTEKFPEGESQNDLAARAERGLQECVMPLVWKAARSGVWGEHIALVSHGLCISELVAGLVKKNSEAQPERDYKGLLNTAWTRVVIGVQGAREGEPLNFTDDNLPPLVVRVTHVNQHDHIDKLVRQKGGIGSQAHDPKQQDIRAFFGGGGASDTKVVEPVEALETTESNAAEETLHKS</sequence>
<dbReference type="OMA" id="DFNRHEH"/>
<evidence type="ECO:0000256" key="4">
    <source>
        <dbReference type="SAM" id="MobiDB-lite"/>
    </source>
</evidence>
<dbReference type="RefSeq" id="XP_007775768.1">
    <property type="nucleotide sequence ID" value="XM_007777578.1"/>
</dbReference>
<dbReference type="AlphaFoldDB" id="R7SE77"/>
<dbReference type="GO" id="GO:0004331">
    <property type="term" value="F:fructose-2,6-bisphosphate 2-phosphatase activity"/>
    <property type="evidence" value="ECO:0007669"/>
    <property type="project" value="TreeGrafter"/>
</dbReference>
<dbReference type="SMART" id="SM00855">
    <property type="entry name" value="PGAM"/>
    <property type="match status" value="1"/>
</dbReference>
<proteinExistence type="predicted"/>
<evidence type="ECO:0000256" key="1">
    <source>
        <dbReference type="ARBA" id="ARBA00022801"/>
    </source>
</evidence>